<comment type="subcellular location">
    <subcellularLocation>
        <location evidence="1">Cell membrane</location>
        <topology evidence="1">Multi-pass membrane protein</topology>
    </subcellularLocation>
    <subcellularLocation>
        <location evidence="2">Golgi apparatus membrane</location>
        <topology evidence="2">Multi-pass membrane protein</topology>
    </subcellularLocation>
</comment>
<evidence type="ECO:0000256" key="12">
    <source>
        <dbReference type="ARBA" id="ARBA00023136"/>
    </source>
</evidence>
<evidence type="ECO:0000256" key="5">
    <source>
        <dbReference type="ARBA" id="ARBA00022448"/>
    </source>
</evidence>
<keyword evidence="12 13" id="KW-0472">Membrane</keyword>
<feature type="transmembrane region" description="Helical" evidence="13">
    <location>
        <begin position="100"/>
        <end position="116"/>
    </location>
</feature>
<name>A0A067RAA7_ZOONE</name>
<dbReference type="GO" id="GO:0051119">
    <property type="term" value="F:sugar transmembrane transporter activity"/>
    <property type="evidence" value="ECO:0007669"/>
    <property type="project" value="InterPro"/>
</dbReference>
<organism evidence="14 15">
    <name type="scientific">Zootermopsis nevadensis</name>
    <name type="common">Dampwood termite</name>
    <dbReference type="NCBI Taxonomy" id="136037"/>
    <lineage>
        <taxon>Eukaryota</taxon>
        <taxon>Metazoa</taxon>
        <taxon>Ecdysozoa</taxon>
        <taxon>Arthropoda</taxon>
        <taxon>Hexapoda</taxon>
        <taxon>Insecta</taxon>
        <taxon>Pterygota</taxon>
        <taxon>Neoptera</taxon>
        <taxon>Polyneoptera</taxon>
        <taxon>Dictyoptera</taxon>
        <taxon>Blattodea</taxon>
        <taxon>Blattoidea</taxon>
        <taxon>Termitoidae</taxon>
        <taxon>Termopsidae</taxon>
        <taxon>Zootermopsis</taxon>
    </lineage>
</organism>
<dbReference type="FunCoup" id="A0A067RAA7">
    <property type="interactions" value="162"/>
</dbReference>
<evidence type="ECO:0000256" key="11">
    <source>
        <dbReference type="ARBA" id="ARBA00023034"/>
    </source>
</evidence>
<keyword evidence="8 13" id="KW-0812">Transmembrane</keyword>
<dbReference type="InterPro" id="IPR047664">
    <property type="entry name" value="SWEET"/>
</dbReference>
<dbReference type="OMA" id="CFVCNDI"/>
<dbReference type="GO" id="GO:0005886">
    <property type="term" value="C:plasma membrane"/>
    <property type="evidence" value="ECO:0007669"/>
    <property type="project" value="UniProtKB-SubCell"/>
</dbReference>
<evidence type="ECO:0000256" key="8">
    <source>
        <dbReference type="ARBA" id="ARBA00022692"/>
    </source>
</evidence>
<dbReference type="eggNOG" id="KOG1623">
    <property type="taxonomic scope" value="Eukaryota"/>
</dbReference>
<evidence type="ECO:0000256" key="4">
    <source>
        <dbReference type="ARBA" id="ARBA00021741"/>
    </source>
</evidence>
<evidence type="ECO:0000256" key="3">
    <source>
        <dbReference type="ARBA" id="ARBA00007809"/>
    </source>
</evidence>
<evidence type="ECO:0000256" key="13">
    <source>
        <dbReference type="SAM" id="Phobius"/>
    </source>
</evidence>
<dbReference type="Gene3D" id="1.20.1280.290">
    <property type="match status" value="2"/>
</dbReference>
<feature type="transmembrane region" description="Helical" evidence="13">
    <location>
        <begin position="184"/>
        <end position="205"/>
    </location>
</feature>
<keyword evidence="11" id="KW-0333">Golgi apparatus</keyword>
<keyword evidence="9" id="KW-0677">Repeat</keyword>
<feature type="transmembrane region" description="Helical" evidence="13">
    <location>
        <begin position="128"/>
        <end position="145"/>
    </location>
</feature>
<dbReference type="EMBL" id="KK852823">
    <property type="protein sequence ID" value="KDR15496.1"/>
    <property type="molecule type" value="Genomic_DNA"/>
</dbReference>
<evidence type="ECO:0000256" key="1">
    <source>
        <dbReference type="ARBA" id="ARBA00004651"/>
    </source>
</evidence>
<reference evidence="14 15" key="1">
    <citation type="journal article" date="2014" name="Nat. Commun.">
        <title>Molecular traces of alternative social organization in a termite genome.</title>
        <authorList>
            <person name="Terrapon N."/>
            <person name="Li C."/>
            <person name="Robertson H.M."/>
            <person name="Ji L."/>
            <person name="Meng X."/>
            <person name="Booth W."/>
            <person name="Chen Z."/>
            <person name="Childers C.P."/>
            <person name="Glastad K.M."/>
            <person name="Gokhale K."/>
            <person name="Gowin J."/>
            <person name="Gronenberg W."/>
            <person name="Hermansen R.A."/>
            <person name="Hu H."/>
            <person name="Hunt B.G."/>
            <person name="Huylmans A.K."/>
            <person name="Khalil S.M."/>
            <person name="Mitchell R.D."/>
            <person name="Munoz-Torres M.C."/>
            <person name="Mustard J.A."/>
            <person name="Pan H."/>
            <person name="Reese J.T."/>
            <person name="Scharf M.E."/>
            <person name="Sun F."/>
            <person name="Vogel H."/>
            <person name="Xiao J."/>
            <person name="Yang W."/>
            <person name="Yang Z."/>
            <person name="Yang Z."/>
            <person name="Zhou J."/>
            <person name="Zhu J."/>
            <person name="Brent C.S."/>
            <person name="Elsik C.G."/>
            <person name="Goodisman M.A."/>
            <person name="Liberles D.A."/>
            <person name="Roe R.M."/>
            <person name="Vargo E.L."/>
            <person name="Vilcinskas A."/>
            <person name="Wang J."/>
            <person name="Bornberg-Bauer E."/>
            <person name="Korb J."/>
            <person name="Zhang G."/>
            <person name="Liebig J."/>
        </authorList>
    </citation>
    <scope>NUCLEOTIDE SEQUENCE [LARGE SCALE GENOMIC DNA]</scope>
    <source>
        <tissue evidence="14">Whole organism</tissue>
    </source>
</reference>
<comment type="similarity">
    <text evidence="3">Belongs to the SWEET sugar transporter family.</text>
</comment>
<feature type="transmembrane region" description="Helical" evidence="13">
    <location>
        <begin position="157"/>
        <end position="178"/>
    </location>
</feature>
<dbReference type="GO" id="GO:0000139">
    <property type="term" value="C:Golgi membrane"/>
    <property type="evidence" value="ECO:0007669"/>
    <property type="project" value="UniProtKB-SubCell"/>
</dbReference>
<proteinExistence type="inferred from homology"/>
<keyword evidence="10 13" id="KW-1133">Transmembrane helix</keyword>
<dbReference type="InParanoid" id="A0A067RAA7"/>
<feature type="transmembrane region" description="Helical" evidence="13">
    <location>
        <begin position="71"/>
        <end position="88"/>
    </location>
</feature>
<dbReference type="Proteomes" id="UP000027135">
    <property type="component" value="Unassembled WGS sequence"/>
</dbReference>
<evidence type="ECO:0000256" key="9">
    <source>
        <dbReference type="ARBA" id="ARBA00022737"/>
    </source>
</evidence>
<evidence type="ECO:0000256" key="7">
    <source>
        <dbReference type="ARBA" id="ARBA00022597"/>
    </source>
</evidence>
<dbReference type="Pfam" id="PF03083">
    <property type="entry name" value="MtN3_slv"/>
    <property type="match status" value="2"/>
</dbReference>
<evidence type="ECO:0000256" key="2">
    <source>
        <dbReference type="ARBA" id="ARBA00004653"/>
    </source>
</evidence>
<dbReference type="OrthoDB" id="409725at2759"/>
<accession>A0A067RAA7</accession>
<evidence type="ECO:0000256" key="10">
    <source>
        <dbReference type="ARBA" id="ARBA00022989"/>
    </source>
</evidence>
<protein>
    <recommendedName>
        <fullName evidence="4">Sugar transporter SWEET1</fullName>
    </recommendedName>
</protein>
<keyword evidence="15" id="KW-1185">Reference proteome</keyword>
<keyword evidence="7" id="KW-0762">Sugar transport</keyword>
<dbReference type="PANTHER" id="PTHR10791">
    <property type="entry name" value="RAG1-ACTIVATING PROTEIN 1"/>
    <property type="match status" value="1"/>
</dbReference>
<dbReference type="PANTHER" id="PTHR10791:SF5">
    <property type="entry name" value="SUGAR TRANSPORTER SWEET"/>
    <property type="match status" value="1"/>
</dbReference>
<gene>
    <name evidence="14" type="ORF">L798_10474</name>
</gene>
<evidence type="ECO:0000256" key="6">
    <source>
        <dbReference type="ARBA" id="ARBA00022475"/>
    </source>
</evidence>
<keyword evidence="6" id="KW-1003">Cell membrane</keyword>
<feature type="transmembrane region" description="Helical" evidence="13">
    <location>
        <begin position="12"/>
        <end position="29"/>
    </location>
</feature>
<dbReference type="AlphaFoldDB" id="A0A067RAA7"/>
<feature type="transmembrane region" description="Helical" evidence="13">
    <location>
        <begin position="41"/>
        <end position="59"/>
    </location>
</feature>
<evidence type="ECO:0000313" key="14">
    <source>
        <dbReference type="EMBL" id="KDR15496.1"/>
    </source>
</evidence>
<evidence type="ECO:0000313" key="15">
    <source>
        <dbReference type="Proteomes" id="UP000027135"/>
    </source>
</evidence>
<sequence>MALEDYKDVVATAASIMTTAQFFAGMFICKDIVKKGSTENVSGAPFIGGSAMGILMMQYSNILNDPAMTRVNIVGVTLNLGYLLCYYIYSENKRELQKQIFYTTAFVAALIAYVFWENPDFVEFRYGLIITTLFMLLIASPLLSLGDVIRTKSTEMLPFPLILSGTVVTFLWLLYGIIIKNSFIQFQNAVGFTLFSIQLSLFAIYPSRPQKKDKKKQ</sequence>
<dbReference type="FunFam" id="1.20.1280.290:FF:000004">
    <property type="entry name" value="Sugar transporter SWEET"/>
    <property type="match status" value="1"/>
</dbReference>
<dbReference type="InterPro" id="IPR004316">
    <property type="entry name" value="SWEET_rpt"/>
</dbReference>
<keyword evidence="5" id="KW-0813">Transport</keyword>